<evidence type="ECO:0008006" key="15">
    <source>
        <dbReference type="Google" id="ProtNLM"/>
    </source>
</evidence>
<keyword evidence="5 8" id="KW-0863">Zinc-finger</keyword>
<dbReference type="PROSITE" id="PS50145">
    <property type="entry name" value="ZF_TRAF"/>
    <property type="match status" value="1"/>
</dbReference>
<evidence type="ECO:0000259" key="12">
    <source>
        <dbReference type="PROSITE" id="PS50102"/>
    </source>
</evidence>
<dbReference type="SUPFAM" id="SSF54928">
    <property type="entry name" value="RNA-binding domain, RBD"/>
    <property type="match status" value="1"/>
</dbReference>
<dbReference type="InterPro" id="IPR029028">
    <property type="entry name" value="Alpha/beta_knot_MTases"/>
</dbReference>
<reference evidence="14" key="1">
    <citation type="submission" date="2014-11" db="EMBL/GenBank/DDBJ databases">
        <authorList>
            <person name="Otto D Thomas"/>
            <person name="Naeem Raeece"/>
        </authorList>
    </citation>
    <scope>NUCLEOTIDE SEQUENCE</scope>
</reference>
<dbReference type="Gene3D" id="3.30.70.330">
    <property type="match status" value="1"/>
</dbReference>
<dbReference type="Gene3D" id="3.30.40.10">
    <property type="entry name" value="Zinc/RING finger domain, C3HC4 (zinc finger)"/>
    <property type="match status" value="1"/>
</dbReference>
<accession>A0A0G4HXS1</accession>
<gene>
    <name evidence="14" type="ORF">Cvel_9332</name>
</gene>
<feature type="domain" description="RRM" evidence="12">
    <location>
        <begin position="818"/>
        <end position="906"/>
    </location>
</feature>
<keyword evidence="11" id="KW-0732">Signal</keyword>
<dbReference type="InterPro" id="IPR035979">
    <property type="entry name" value="RBD_domain_sf"/>
</dbReference>
<evidence type="ECO:0000256" key="3">
    <source>
        <dbReference type="ARBA" id="ARBA00022679"/>
    </source>
</evidence>
<feature type="compositionally biased region" description="Pro residues" evidence="10">
    <location>
        <begin position="751"/>
        <end position="769"/>
    </location>
</feature>
<keyword evidence="3" id="KW-0808">Transferase</keyword>
<protein>
    <recommendedName>
        <fullName evidence="15">RRM domain-containing protein</fullName>
    </recommendedName>
</protein>
<feature type="region of interest" description="Disordered" evidence="10">
    <location>
        <begin position="698"/>
        <end position="796"/>
    </location>
</feature>
<keyword evidence="2" id="KW-0489">Methyltransferase</keyword>
<dbReference type="InterPro" id="IPR013123">
    <property type="entry name" value="SpoU_subst-bd"/>
</dbReference>
<keyword evidence="7" id="KW-0694">RNA-binding</keyword>
<organism evidence="14">
    <name type="scientific">Chromera velia CCMP2878</name>
    <dbReference type="NCBI Taxonomy" id="1169474"/>
    <lineage>
        <taxon>Eukaryota</taxon>
        <taxon>Sar</taxon>
        <taxon>Alveolata</taxon>
        <taxon>Colpodellida</taxon>
        <taxon>Chromeraceae</taxon>
        <taxon>Chromera</taxon>
    </lineage>
</organism>
<dbReference type="InterPro" id="IPR053888">
    <property type="entry name" value="MRM3-like_sub_bind"/>
</dbReference>
<dbReference type="InterPro" id="IPR051259">
    <property type="entry name" value="rRNA_Methyltransferase"/>
</dbReference>
<dbReference type="InterPro" id="IPR012677">
    <property type="entry name" value="Nucleotide-bd_a/b_plait_sf"/>
</dbReference>
<evidence type="ECO:0000256" key="4">
    <source>
        <dbReference type="ARBA" id="ARBA00022723"/>
    </source>
</evidence>
<dbReference type="Gene3D" id="3.30.1330.30">
    <property type="match status" value="1"/>
</dbReference>
<dbReference type="SUPFAM" id="SSF49599">
    <property type="entry name" value="TRAF domain-like"/>
    <property type="match status" value="1"/>
</dbReference>
<keyword evidence="6 8" id="KW-0862">Zinc</keyword>
<evidence type="ECO:0000259" key="13">
    <source>
        <dbReference type="PROSITE" id="PS50145"/>
    </source>
</evidence>
<feature type="chain" id="PRO_5005192096" description="RRM domain-containing protein" evidence="11">
    <location>
        <begin position="21"/>
        <end position="906"/>
    </location>
</feature>
<dbReference type="InterPro" id="IPR001537">
    <property type="entry name" value="SpoU_MeTrfase"/>
</dbReference>
<dbReference type="InterPro" id="IPR029064">
    <property type="entry name" value="Ribosomal_eL30-like_sf"/>
</dbReference>
<dbReference type="VEuPathDB" id="CryptoDB:Cvel_9332"/>
<feature type="zinc finger region" description="TRAF-type" evidence="8">
    <location>
        <begin position="481"/>
        <end position="530"/>
    </location>
</feature>
<dbReference type="PANTHER" id="PTHR43191:SF2">
    <property type="entry name" value="RRNA METHYLTRANSFERASE 3, MITOCHONDRIAL"/>
    <property type="match status" value="1"/>
</dbReference>
<proteinExistence type="inferred from homology"/>
<dbReference type="GO" id="GO:0006396">
    <property type="term" value="P:RNA processing"/>
    <property type="evidence" value="ECO:0007669"/>
    <property type="project" value="InterPro"/>
</dbReference>
<dbReference type="Gene3D" id="3.40.1280.10">
    <property type="match status" value="1"/>
</dbReference>
<dbReference type="EMBL" id="CDMZ01004295">
    <property type="protein sequence ID" value="CEM49308.1"/>
    <property type="molecule type" value="Genomic_DNA"/>
</dbReference>
<evidence type="ECO:0000313" key="14">
    <source>
        <dbReference type="EMBL" id="CEM49308.1"/>
    </source>
</evidence>
<evidence type="ECO:0000256" key="5">
    <source>
        <dbReference type="ARBA" id="ARBA00022771"/>
    </source>
</evidence>
<evidence type="ECO:0000256" key="10">
    <source>
        <dbReference type="SAM" id="MobiDB-lite"/>
    </source>
</evidence>
<keyword evidence="9" id="KW-0175">Coiled coil</keyword>
<sequence length="906" mass="97665">MFRGLLPLLSLLSLFESSNAFLVTGGNSYRSGPSTVSLWSQPIQRERLTFEDEEVGKPQYKKKERDGFDGGDGRDDNNPIYIYSPTNPRIKLVKSLLDSRRQRKKEKSFVLEGHRLILDALDSGVVPSVVFFSDKNGKMEGPQGKEILEKIRRAKGDPTDVCLVSSDIFENCCSETETPQGVAAICSRPSLSSMRRRQDEAAGKRAETVLIADDIRDPGNLGALIRSASAFGCSAVLCVRGADPWNPKTLRGGMGGHFRLPWGVLESPDWERAKQLLSTTFDIDKFGIAPRGGEETGEVEEGQKKKGYLRLATVSSSASQIAKKEKGKGRGGSDTEKTVPYFSVDWKAPGVHLVCVGNEGRGLSEDVLTELGGEKDAKNSEARPTAEAIHIPMASGVESLNAAAAAARKAVHSLGRRDTWRRILRQNVQRRRRTVLFRAAQTECVAVFSQPIIKESCPFRLLPCPHCNEPVPSKGSKRHLHLRLFCKKVPVVCPYGCGESSTREKLGAHLETECVEAEVECGVSGCGERMKWGGMKEHEEHPEVMKKHIKLLSSSLSAATEENAEVKKKMEETAGENAQGRRRQADLVGENVQVKRKMAELTEKNRALKKRETQAKQNAEEMKNKVARLETQLRQLGGGISAVPAAVAAPNAGQSGLIHNNMQRQMQTYASGSHSVQPVNGTLGEPWWKRVVRERLQEQTSGRNGAPRAQPLGQPNVGTSGGISGGGANGSAGGHRVPPGDMPWWKGVLPPAAPPRLPRPAAPPRPALPNPSASSRLNPLQPNAGSSGGGAGALFPRSLPVDVGRSSGGAGGHVDTPTWVTVSNLSVNCNQADLANAFASVGRVLQCVVSSVHSWGFSSSSSSGSFHRPPSQTARMLFSSQEAARRAVQEYNGGTLGGSVLTVSLN</sequence>
<feature type="coiled-coil region" evidence="9">
    <location>
        <begin position="549"/>
        <end position="639"/>
    </location>
</feature>
<feature type="signal peptide" evidence="11">
    <location>
        <begin position="1"/>
        <end position="20"/>
    </location>
</feature>
<dbReference type="InterPro" id="IPR001293">
    <property type="entry name" value="Znf_TRAF"/>
</dbReference>
<evidence type="ECO:0000256" key="11">
    <source>
        <dbReference type="SAM" id="SignalP"/>
    </source>
</evidence>
<dbReference type="InterPro" id="IPR013083">
    <property type="entry name" value="Znf_RING/FYVE/PHD"/>
</dbReference>
<dbReference type="PROSITE" id="PS50102">
    <property type="entry name" value="RRM"/>
    <property type="match status" value="1"/>
</dbReference>
<dbReference type="Pfam" id="PF00588">
    <property type="entry name" value="SpoU_methylase"/>
    <property type="match status" value="1"/>
</dbReference>
<dbReference type="InterPro" id="IPR000504">
    <property type="entry name" value="RRM_dom"/>
</dbReference>
<dbReference type="GO" id="GO:0003723">
    <property type="term" value="F:RNA binding"/>
    <property type="evidence" value="ECO:0007669"/>
    <property type="project" value="UniProtKB-UniRule"/>
</dbReference>
<feature type="compositionally biased region" description="Gly residues" evidence="10">
    <location>
        <begin position="719"/>
        <end position="733"/>
    </location>
</feature>
<evidence type="ECO:0000256" key="9">
    <source>
        <dbReference type="SAM" id="Coils"/>
    </source>
</evidence>
<evidence type="ECO:0000256" key="2">
    <source>
        <dbReference type="ARBA" id="ARBA00022603"/>
    </source>
</evidence>
<feature type="domain" description="TRAF-type" evidence="13">
    <location>
        <begin position="481"/>
        <end position="530"/>
    </location>
</feature>
<dbReference type="AlphaFoldDB" id="A0A0G4HXS1"/>
<dbReference type="PANTHER" id="PTHR43191">
    <property type="entry name" value="RRNA METHYLTRANSFERASE 3"/>
    <property type="match status" value="1"/>
</dbReference>
<evidence type="ECO:0000256" key="6">
    <source>
        <dbReference type="ARBA" id="ARBA00022833"/>
    </source>
</evidence>
<dbReference type="CDD" id="cd18095">
    <property type="entry name" value="SpoU-like_rRNA-MTase"/>
    <property type="match status" value="1"/>
</dbReference>
<keyword evidence="4 8" id="KW-0479">Metal-binding</keyword>
<dbReference type="Pfam" id="PF02176">
    <property type="entry name" value="zf-TRAF"/>
    <property type="match status" value="1"/>
</dbReference>
<evidence type="ECO:0000256" key="1">
    <source>
        <dbReference type="ARBA" id="ARBA00007228"/>
    </source>
</evidence>
<dbReference type="CDD" id="cd00590">
    <property type="entry name" value="RRM_SF"/>
    <property type="match status" value="1"/>
</dbReference>
<dbReference type="GO" id="GO:0008270">
    <property type="term" value="F:zinc ion binding"/>
    <property type="evidence" value="ECO:0007669"/>
    <property type="project" value="UniProtKB-KW"/>
</dbReference>
<feature type="compositionally biased region" description="Basic and acidic residues" evidence="10">
    <location>
        <begin position="61"/>
        <end position="77"/>
    </location>
</feature>
<dbReference type="SUPFAM" id="SSF75217">
    <property type="entry name" value="alpha/beta knot"/>
    <property type="match status" value="2"/>
</dbReference>
<dbReference type="InterPro" id="IPR029026">
    <property type="entry name" value="tRNA_m1G_MTases_N"/>
</dbReference>
<evidence type="ECO:0000256" key="8">
    <source>
        <dbReference type="PROSITE-ProRule" id="PRU00207"/>
    </source>
</evidence>
<dbReference type="Pfam" id="PF22435">
    <property type="entry name" value="MRM3-like_sub_bind"/>
    <property type="match status" value="1"/>
</dbReference>
<dbReference type="GO" id="GO:0008173">
    <property type="term" value="F:RNA methyltransferase activity"/>
    <property type="evidence" value="ECO:0007669"/>
    <property type="project" value="InterPro"/>
</dbReference>
<dbReference type="SUPFAM" id="SSF55315">
    <property type="entry name" value="L30e-like"/>
    <property type="match status" value="1"/>
</dbReference>
<dbReference type="SMART" id="SM00967">
    <property type="entry name" value="SpoU_sub_bind"/>
    <property type="match status" value="1"/>
</dbReference>
<comment type="similarity">
    <text evidence="1">Belongs to the class IV-like SAM-binding methyltransferase superfamily. RNA methyltransferase TrmH family.</text>
</comment>
<name>A0A0G4HXS1_9ALVE</name>
<evidence type="ECO:0000256" key="7">
    <source>
        <dbReference type="PROSITE-ProRule" id="PRU00176"/>
    </source>
</evidence>
<dbReference type="GO" id="GO:0032259">
    <property type="term" value="P:methylation"/>
    <property type="evidence" value="ECO:0007669"/>
    <property type="project" value="UniProtKB-KW"/>
</dbReference>
<dbReference type="GO" id="GO:0005737">
    <property type="term" value="C:cytoplasm"/>
    <property type="evidence" value="ECO:0007669"/>
    <property type="project" value="UniProtKB-ARBA"/>
</dbReference>
<feature type="region of interest" description="Disordered" evidence="10">
    <location>
        <begin position="51"/>
        <end position="80"/>
    </location>
</feature>